<reference evidence="1 2" key="1">
    <citation type="submission" date="2018-06" db="EMBL/GenBank/DDBJ databases">
        <title>WGS assembly of Brassica rapa FPsc.</title>
        <authorList>
            <person name="Bowman J."/>
            <person name="Kohchi T."/>
            <person name="Yamato K."/>
            <person name="Jenkins J."/>
            <person name="Shu S."/>
            <person name="Ishizaki K."/>
            <person name="Yamaoka S."/>
            <person name="Nishihama R."/>
            <person name="Nakamura Y."/>
            <person name="Berger F."/>
            <person name="Adam C."/>
            <person name="Aki S."/>
            <person name="Althoff F."/>
            <person name="Araki T."/>
            <person name="Arteaga-Vazquez M."/>
            <person name="Balasubrmanian S."/>
            <person name="Bauer D."/>
            <person name="Boehm C."/>
            <person name="Briginshaw L."/>
            <person name="Caballero-Perez J."/>
            <person name="Catarino B."/>
            <person name="Chen F."/>
            <person name="Chiyoda S."/>
            <person name="Chovatia M."/>
            <person name="Davies K."/>
            <person name="Delmans M."/>
            <person name="Demura T."/>
            <person name="Dierschke T."/>
            <person name="Dolan L."/>
            <person name="Dorantes-Acosta A."/>
            <person name="Eklund D."/>
            <person name="Florent S."/>
            <person name="Flores-Sandoval E."/>
            <person name="Fujiyama A."/>
            <person name="Fukuzawa H."/>
            <person name="Galik B."/>
            <person name="Grimanelli D."/>
            <person name="Grimwood J."/>
            <person name="Grossniklaus U."/>
            <person name="Hamada T."/>
            <person name="Haseloff J."/>
            <person name="Hetherington A."/>
            <person name="Higo A."/>
            <person name="Hirakawa Y."/>
            <person name="Hundley H."/>
            <person name="Ikeda Y."/>
            <person name="Inoue K."/>
            <person name="Inoue S."/>
            <person name="Ishida S."/>
            <person name="Jia Q."/>
            <person name="Kakita M."/>
            <person name="Kanazawa T."/>
            <person name="Kawai Y."/>
            <person name="Kawashima T."/>
            <person name="Kennedy M."/>
            <person name="Kinose K."/>
            <person name="Kinoshita T."/>
            <person name="Kohara Y."/>
            <person name="Koide E."/>
            <person name="Komatsu K."/>
            <person name="Kopischke S."/>
            <person name="Kubo M."/>
            <person name="Kyozuka J."/>
            <person name="Lagercrantz U."/>
            <person name="Lin S."/>
            <person name="Lindquist E."/>
            <person name="Lipzen A."/>
            <person name="Lu C."/>
            <person name="Luna E."/>
            <person name="Martienssen R."/>
            <person name="Minamino N."/>
            <person name="Mizutani M."/>
            <person name="Mizutani M."/>
            <person name="Mochizuki N."/>
            <person name="Monte I."/>
            <person name="Mosher R."/>
            <person name="Nagasaki H."/>
            <person name="Nakagami H."/>
            <person name="Naramoto S."/>
            <person name="Nishitani K."/>
            <person name="Ohtani M."/>
            <person name="Okamoto T."/>
            <person name="Okumura M."/>
            <person name="Phillips J."/>
            <person name="Pollak B."/>
            <person name="Reinders A."/>
            <person name="Roevekamp M."/>
            <person name="Sano R."/>
            <person name="Sawa S."/>
            <person name="Schmid M."/>
            <person name="Shirakawa M."/>
            <person name="Solano R."/>
            <person name="Spunde A."/>
            <person name="Suetsugu N."/>
            <person name="Sugano S."/>
            <person name="Sugiyama A."/>
            <person name="Sun R."/>
            <person name="Suzuki Y."/>
            <person name="Takenaka M."/>
            <person name="Takezawa D."/>
            <person name="Tomogane H."/>
            <person name="Tsuzuki M."/>
            <person name="Ueda T."/>
            <person name="Umeda M."/>
            <person name="Ward J."/>
            <person name="Watanabe Y."/>
            <person name="Yazaki K."/>
            <person name="Yokoyama R."/>
            <person name="Yoshitake Y."/>
            <person name="Yotsui I."/>
            <person name="Zachgo S."/>
            <person name="Schmutz J."/>
        </authorList>
    </citation>
    <scope>NUCLEOTIDE SEQUENCE [LARGE SCALE GENOMIC DNA]</scope>
    <source>
        <strain evidence="2">cv. B-3</strain>
    </source>
</reference>
<gene>
    <name evidence="1" type="ORF">BRARA_D00682</name>
</gene>
<protein>
    <submittedName>
        <fullName evidence="1">Uncharacterized protein</fullName>
    </submittedName>
</protein>
<proteinExistence type="predicted"/>
<evidence type="ECO:0000313" key="1">
    <source>
        <dbReference type="EMBL" id="RID65492.1"/>
    </source>
</evidence>
<evidence type="ECO:0000313" key="2">
    <source>
        <dbReference type="Proteomes" id="UP000264353"/>
    </source>
</evidence>
<dbReference type="AlphaFoldDB" id="A0A397ZIL9"/>
<sequence length="88" mass="10260">MDPWDERSLGKAFADFLYFCLTRQTKECFLQQPCENSPACDEFCKSKGYIQGGYCQHYLGPKHNNCCCYLVDSEKFFKFDDTNVLITN</sequence>
<name>A0A397ZIL9_BRACM</name>
<organism evidence="1 2">
    <name type="scientific">Brassica campestris</name>
    <name type="common">Field mustard</name>
    <dbReference type="NCBI Taxonomy" id="3711"/>
    <lineage>
        <taxon>Eukaryota</taxon>
        <taxon>Viridiplantae</taxon>
        <taxon>Streptophyta</taxon>
        <taxon>Embryophyta</taxon>
        <taxon>Tracheophyta</taxon>
        <taxon>Spermatophyta</taxon>
        <taxon>Magnoliopsida</taxon>
        <taxon>eudicotyledons</taxon>
        <taxon>Gunneridae</taxon>
        <taxon>Pentapetalae</taxon>
        <taxon>rosids</taxon>
        <taxon>malvids</taxon>
        <taxon>Brassicales</taxon>
        <taxon>Brassicaceae</taxon>
        <taxon>Brassiceae</taxon>
        <taxon>Brassica</taxon>
    </lineage>
</organism>
<accession>A0A397ZIL9</accession>
<dbReference type="EMBL" id="CM010631">
    <property type="protein sequence ID" value="RID65492.1"/>
    <property type="molecule type" value="Genomic_DNA"/>
</dbReference>
<dbReference type="Proteomes" id="UP000264353">
    <property type="component" value="Chromosome A4"/>
</dbReference>